<dbReference type="InterPro" id="IPR013216">
    <property type="entry name" value="Methyltransf_11"/>
</dbReference>
<dbReference type="PANTHER" id="PTHR42912:SF93">
    <property type="entry name" value="N6-ADENOSINE-METHYLTRANSFERASE TMT1A"/>
    <property type="match status" value="1"/>
</dbReference>
<dbReference type="InterPro" id="IPR029063">
    <property type="entry name" value="SAM-dependent_MTases_sf"/>
</dbReference>
<name>A0A3B0QR12_9ZZZZ</name>
<dbReference type="SUPFAM" id="SSF53335">
    <property type="entry name" value="S-adenosyl-L-methionine-dependent methyltransferases"/>
    <property type="match status" value="1"/>
</dbReference>
<proteinExistence type="predicted"/>
<organism evidence="2">
    <name type="scientific">hydrothermal vent metagenome</name>
    <dbReference type="NCBI Taxonomy" id="652676"/>
    <lineage>
        <taxon>unclassified sequences</taxon>
        <taxon>metagenomes</taxon>
        <taxon>ecological metagenomes</taxon>
    </lineage>
</organism>
<accession>A0A3B0QR12</accession>
<dbReference type="AlphaFoldDB" id="A0A3B0QR12"/>
<evidence type="ECO:0000313" key="2">
    <source>
        <dbReference type="EMBL" id="VAV84144.1"/>
    </source>
</evidence>
<sequence>MPHKFSPHSIEKLLRPDRFGDLDICGLFRNMGLDLSMTFADIGCGPGFFSRYALEVVGPGGLVYGVDMQQDMLDALQGNIRAENLLPVLSSEESLQIDDGCVDFVFCAYVLHEALCAKSFLGEVKRVMKDNARLLIIDWDKLREEHGPPYGDRVSRGEASELIKGAGLRVLQEGTFSVTHYLFLATKGD</sequence>
<feature type="domain" description="Methyltransferase type 11" evidence="1">
    <location>
        <begin position="41"/>
        <end position="136"/>
    </location>
</feature>
<gene>
    <name evidence="2" type="ORF">MNBD_DELTA01-773</name>
</gene>
<protein>
    <recommendedName>
        <fullName evidence="1">Methyltransferase type 11 domain-containing protein</fullName>
    </recommendedName>
</protein>
<dbReference type="Pfam" id="PF08241">
    <property type="entry name" value="Methyltransf_11"/>
    <property type="match status" value="1"/>
</dbReference>
<dbReference type="EMBL" id="UOEA01000060">
    <property type="protein sequence ID" value="VAV84144.1"/>
    <property type="molecule type" value="Genomic_DNA"/>
</dbReference>
<dbReference type="Gene3D" id="3.40.50.150">
    <property type="entry name" value="Vaccinia Virus protein VP39"/>
    <property type="match status" value="1"/>
</dbReference>
<dbReference type="PANTHER" id="PTHR42912">
    <property type="entry name" value="METHYLTRANSFERASE"/>
    <property type="match status" value="1"/>
</dbReference>
<dbReference type="CDD" id="cd02440">
    <property type="entry name" value="AdoMet_MTases"/>
    <property type="match status" value="1"/>
</dbReference>
<evidence type="ECO:0000259" key="1">
    <source>
        <dbReference type="Pfam" id="PF08241"/>
    </source>
</evidence>
<dbReference type="GO" id="GO:0008757">
    <property type="term" value="F:S-adenosylmethionine-dependent methyltransferase activity"/>
    <property type="evidence" value="ECO:0007669"/>
    <property type="project" value="InterPro"/>
</dbReference>
<reference evidence="2" key="1">
    <citation type="submission" date="2018-06" db="EMBL/GenBank/DDBJ databases">
        <authorList>
            <person name="Zhirakovskaya E."/>
        </authorList>
    </citation>
    <scope>NUCLEOTIDE SEQUENCE</scope>
</reference>
<dbReference type="InterPro" id="IPR050508">
    <property type="entry name" value="Methyltransf_Superfamily"/>
</dbReference>